<dbReference type="GO" id="GO:0015562">
    <property type="term" value="F:efflux transmembrane transporter activity"/>
    <property type="evidence" value="ECO:0007669"/>
    <property type="project" value="TreeGrafter"/>
</dbReference>
<comment type="caution">
    <text evidence="3">The sequence shown here is derived from an EMBL/GenBank/DDBJ whole genome shotgun (WGS) entry which is preliminary data.</text>
</comment>
<comment type="similarity">
    <text evidence="1">Belongs to the membrane fusion protein (MFP) (TC 8.A.1) family.</text>
</comment>
<dbReference type="GO" id="GO:1990281">
    <property type="term" value="C:efflux pump complex"/>
    <property type="evidence" value="ECO:0007669"/>
    <property type="project" value="TreeGrafter"/>
</dbReference>
<dbReference type="Gene3D" id="2.40.30.170">
    <property type="match status" value="1"/>
</dbReference>
<protein>
    <submittedName>
        <fullName evidence="3">RND family efflux transporter MFP subunit</fullName>
    </submittedName>
</protein>
<evidence type="ECO:0000313" key="4">
    <source>
        <dbReference type="Proteomes" id="UP000240572"/>
    </source>
</evidence>
<dbReference type="Proteomes" id="UP000240572">
    <property type="component" value="Unassembled WGS sequence"/>
</dbReference>
<evidence type="ECO:0000313" key="3">
    <source>
        <dbReference type="EMBL" id="PSK93964.1"/>
    </source>
</evidence>
<keyword evidence="4" id="KW-1185">Reference proteome</keyword>
<dbReference type="PANTHER" id="PTHR30469">
    <property type="entry name" value="MULTIDRUG RESISTANCE PROTEIN MDTA"/>
    <property type="match status" value="1"/>
</dbReference>
<name>A0A2P8D9R3_9BACT</name>
<keyword evidence="2" id="KW-0732">Signal</keyword>
<dbReference type="Gene3D" id="2.40.50.100">
    <property type="match status" value="1"/>
</dbReference>
<dbReference type="PROSITE" id="PS51257">
    <property type="entry name" value="PROKAR_LIPOPROTEIN"/>
    <property type="match status" value="1"/>
</dbReference>
<evidence type="ECO:0000256" key="1">
    <source>
        <dbReference type="ARBA" id="ARBA00009477"/>
    </source>
</evidence>
<organism evidence="3 4">
    <name type="scientific">Taibaiella chishuiensis</name>
    <dbReference type="NCBI Taxonomy" id="1434707"/>
    <lineage>
        <taxon>Bacteria</taxon>
        <taxon>Pseudomonadati</taxon>
        <taxon>Bacteroidota</taxon>
        <taxon>Chitinophagia</taxon>
        <taxon>Chitinophagales</taxon>
        <taxon>Chitinophagaceae</taxon>
        <taxon>Taibaiella</taxon>
    </lineage>
</organism>
<reference evidence="3 4" key="1">
    <citation type="submission" date="2018-03" db="EMBL/GenBank/DDBJ databases">
        <title>Genomic Encyclopedia of Type Strains, Phase III (KMG-III): the genomes of soil and plant-associated and newly described type strains.</title>
        <authorList>
            <person name="Whitman W."/>
        </authorList>
    </citation>
    <scope>NUCLEOTIDE SEQUENCE [LARGE SCALE GENOMIC DNA]</scope>
    <source>
        <strain evidence="3 4">CGMCC 1.12700</strain>
    </source>
</reference>
<dbReference type="Gene3D" id="2.40.420.20">
    <property type="match status" value="1"/>
</dbReference>
<gene>
    <name evidence="3" type="ORF">B0I18_101113</name>
</gene>
<proteinExistence type="inferred from homology"/>
<dbReference type="InterPro" id="IPR006143">
    <property type="entry name" value="RND_pump_MFP"/>
</dbReference>
<feature type="chain" id="PRO_5015184935" evidence="2">
    <location>
        <begin position="19"/>
        <end position="355"/>
    </location>
</feature>
<dbReference type="NCBIfam" id="TIGR01730">
    <property type="entry name" value="RND_mfp"/>
    <property type="match status" value="1"/>
</dbReference>
<dbReference type="PANTHER" id="PTHR30469:SF15">
    <property type="entry name" value="HLYD FAMILY OF SECRETION PROTEINS"/>
    <property type="match status" value="1"/>
</dbReference>
<sequence>MQYIKILPLIAAITITLAACGGKKEEPATTTADVIPVKLLPLNKSTAASTVTASGRFTTDDEVYLSFKTGGIINKILVKEGDAIKPGQLLATLNLTEIDAQVGQAKAGFEKAQRDHQRTGNLYQDSVASLEQLQNSKTALDLARQQLSAAQFNRSYSEIRAPRAGYVLRKLANEGQVAGPGTPVLQTNGAGSGAWFLRIGVSDRDWAAIRVNDKAVVSSESVSGKSYKGIVFRRAESVDPYTGAFAIDIKLDAGEGMPVASGMYGRAVISTGAAAATATTGSAWAIPYDALLDGDGSTGYVFVTNDNKTAQKIKVTIAGMDKDRIWIQQGLEDAQSLIISGSAYLNDKSRIKVIP</sequence>
<dbReference type="SUPFAM" id="SSF111369">
    <property type="entry name" value="HlyD-like secretion proteins"/>
    <property type="match status" value="1"/>
</dbReference>
<dbReference type="Gene3D" id="1.10.287.470">
    <property type="entry name" value="Helix hairpin bin"/>
    <property type="match status" value="1"/>
</dbReference>
<dbReference type="RefSeq" id="WP_106520704.1">
    <property type="nucleotide sequence ID" value="NZ_PYGD01000001.1"/>
</dbReference>
<dbReference type="OrthoDB" id="9798190at2"/>
<dbReference type="AlphaFoldDB" id="A0A2P8D9R3"/>
<evidence type="ECO:0000256" key="2">
    <source>
        <dbReference type="SAM" id="SignalP"/>
    </source>
</evidence>
<accession>A0A2P8D9R3</accession>
<dbReference type="EMBL" id="PYGD01000001">
    <property type="protein sequence ID" value="PSK93964.1"/>
    <property type="molecule type" value="Genomic_DNA"/>
</dbReference>
<feature type="signal peptide" evidence="2">
    <location>
        <begin position="1"/>
        <end position="18"/>
    </location>
</feature>